<dbReference type="Pfam" id="PF17767">
    <property type="entry name" value="NAPRTase_N"/>
    <property type="match status" value="1"/>
</dbReference>
<sequence length="516" mass="59084">MELVKNFNLRNERNLSMLVDFYEFTMGNGYLKNGYANEIVYFDMFFRRVPDGGGYCIMAGVQQLIEYLSNLKFTVEDIEYLRTKNIFAEEFLDYLKNFQFTCDVWAVPEGYPVFPNEPLVTVKGPAIQAQLIETMVLLTINHQTLIATKANRICRAAKGRPVMEFGSRRAQGYDGAIYGARAAIIGGCSSTACTISDQMFGIPAVGTMAHSWIQLFDDEYTAFKTWAETYPDNCVFLIDTYNVLKSGIPNAIKVFDEVLKPLGKRPSGVRIDSGDITYLSNRCREMLDSAGYNDVKIIVSNSLDEYIIMDVLSQGAEIDSFGVGERLITAKSEPVFGGVYKLVAVGSDNKIKPRIKISENEEKITNPGFKKIYRIFDKKSNKAIADLITLHDEVIDESKPLTIFDPIYTWKVKKLTNFYAKELLVQIFDKGNQVYESPEVIDIREFSIKETEKLWKEVLRFENPHNYYVDLSQKLWDLKHNMLRGFTEEFSSKEIRDIMRDTDLKSVIEHIRVQPY</sequence>
<protein>
    <recommendedName>
        <fullName evidence="3 9">Nicotinate phosphoribosyltransferase</fullName>
        <ecNumber evidence="3 9">6.3.4.21</ecNumber>
    </recommendedName>
</protein>
<evidence type="ECO:0000256" key="5">
    <source>
        <dbReference type="ARBA" id="ARBA00022598"/>
    </source>
</evidence>
<evidence type="ECO:0000259" key="10">
    <source>
        <dbReference type="Pfam" id="PF04095"/>
    </source>
</evidence>
<evidence type="ECO:0000313" key="13">
    <source>
        <dbReference type="EMBL" id="AAU34084.1"/>
    </source>
</evidence>
<dbReference type="SUPFAM" id="SSF54675">
    <property type="entry name" value="Nicotinate/Quinolinate PRTase N-terminal domain-like"/>
    <property type="match status" value="1"/>
</dbReference>
<feature type="domain" description="Nicotinate/nicotinamide phosphoribosyltransferase" evidence="10">
    <location>
        <begin position="162"/>
        <end position="333"/>
    </location>
</feature>
<comment type="pathway">
    <text evidence="1 9">Cofactor biosynthesis; NAD(+) biosynthesis; nicotinate D-ribonucleotide from nicotinate: step 1/1.</text>
</comment>
<evidence type="ECO:0000256" key="8">
    <source>
        <dbReference type="ARBA" id="ARBA00048668"/>
    </source>
</evidence>
<evidence type="ECO:0000256" key="6">
    <source>
        <dbReference type="ARBA" id="ARBA00022642"/>
    </source>
</evidence>
<proteinExistence type="inferred from homology"/>
<dbReference type="PANTHER" id="PTHR11098">
    <property type="entry name" value="NICOTINATE PHOSPHORIBOSYLTRANSFERASE"/>
    <property type="match status" value="1"/>
</dbReference>
<dbReference type="Pfam" id="PF17956">
    <property type="entry name" value="NAPRTase_C"/>
    <property type="match status" value="1"/>
</dbReference>
<dbReference type="NCBIfam" id="NF006695">
    <property type="entry name" value="PRK09243.1-2"/>
    <property type="match status" value="1"/>
</dbReference>
<dbReference type="InterPro" id="IPR007229">
    <property type="entry name" value="Nic_PRibTrfase-Fam"/>
</dbReference>
<accession>Q65CL3</accession>
<comment type="similarity">
    <text evidence="2 9">Belongs to the NAPRTase family.</text>
</comment>
<comment type="catalytic activity">
    <reaction evidence="8 9">
        <text>5-phospho-alpha-D-ribose 1-diphosphate + nicotinate + ATP + H2O = nicotinate beta-D-ribonucleotide + ADP + phosphate + diphosphate</text>
        <dbReference type="Rhea" id="RHEA:36163"/>
        <dbReference type="ChEBI" id="CHEBI:15377"/>
        <dbReference type="ChEBI" id="CHEBI:30616"/>
        <dbReference type="ChEBI" id="CHEBI:32544"/>
        <dbReference type="ChEBI" id="CHEBI:33019"/>
        <dbReference type="ChEBI" id="CHEBI:43474"/>
        <dbReference type="ChEBI" id="CHEBI:57502"/>
        <dbReference type="ChEBI" id="CHEBI:58017"/>
        <dbReference type="ChEBI" id="CHEBI:456216"/>
        <dbReference type="EC" id="6.3.4.21"/>
    </reaction>
</comment>
<dbReference type="AlphaFoldDB" id="Q65CL3"/>
<reference evidence="13" key="2">
    <citation type="submission" date="2004-09" db="EMBL/GenBank/DDBJ databases">
        <authorList>
            <person name="Han S.O."/>
            <person name="Doi R.H."/>
        </authorList>
    </citation>
    <scope>NUCLEOTIDE SEQUENCE</scope>
</reference>
<dbReference type="PANTHER" id="PTHR11098:SF1">
    <property type="entry name" value="NICOTINATE PHOSPHORIBOSYLTRANSFERASE"/>
    <property type="match status" value="1"/>
</dbReference>
<comment type="function">
    <text evidence="9">Catalyzes the first step in the biosynthesis of NAD from nicotinic acid, the ATP-dependent synthesis of beta-nicotinate D-ribonucleotide from nicotinate and 5-phospho-D-ribose 1-phosphate.</text>
</comment>
<dbReference type="InterPro" id="IPR013785">
    <property type="entry name" value="Aldolase_TIM"/>
</dbReference>
<comment type="PTM">
    <text evidence="9">Transiently phosphorylated on a His residue during the reaction cycle. Phosphorylation strongly increases the affinity for substrates and increases the rate of nicotinate D-ribonucleotide production. Dephosphorylation regenerates the low-affinity form of the enzyme, leading to product release.</text>
</comment>
<dbReference type="GO" id="GO:0047280">
    <property type="term" value="F:nicotinamide phosphoribosyltransferase activity"/>
    <property type="evidence" value="ECO:0007669"/>
    <property type="project" value="UniProtKB-ARBA"/>
</dbReference>
<dbReference type="FunFam" id="3.20.20.70:FF:000076">
    <property type="entry name" value="Nicotinate phosphoribosyltransferase"/>
    <property type="match status" value="1"/>
</dbReference>
<evidence type="ECO:0000256" key="7">
    <source>
        <dbReference type="ARBA" id="ARBA00022679"/>
    </source>
</evidence>
<dbReference type="CDD" id="cd01570">
    <property type="entry name" value="NAPRTase_A"/>
    <property type="match status" value="1"/>
</dbReference>
<dbReference type="EMBL" id="AF105330">
    <property type="protein sequence ID" value="AAU34084.1"/>
    <property type="molecule type" value="Genomic_DNA"/>
</dbReference>
<evidence type="ECO:0000256" key="2">
    <source>
        <dbReference type="ARBA" id="ARBA00010897"/>
    </source>
</evidence>
<evidence type="ECO:0000259" key="12">
    <source>
        <dbReference type="Pfam" id="PF17956"/>
    </source>
</evidence>
<name>Q65CL3_CLOCL</name>
<dbReference type="InterPro" id="IPR040727">
    <property type="entry name" value="NAPRTase_N"/>
</dbReference>
<feature type="domain" description="Nicotinate phosphoribosyltransferase C-terminal" evidence="12">
    <location>
        <begin position="370"/>
        <end position="479"/>
    </location>
</feature>
<dbReference type="Pfam" id="PF04095">
    <property type="entry name" value="NAPRTase"/>
    <property type="match status" value="1"/>
</dbReference>
<dbReference type="Gene3D" id="3.20.140.10">
    <property type="entry name" value="nicotinate phosphoribosyltransferase"/>
    <property type="match status" value="1"/>
</dbReference>
<organism evidence="13">
    <name type="scientific">Clostridium cellulovorans</name>
    <dbReference type="NCBI Taxonomy" id="1493"/>
    <lineage>
        <taxon>Bacteria</taxon>
        <taxon>Bacillati</taxon>
        <taxon>Bacillota</taxon>
        <taxon>Clostridia</taxon>
        <taxon>Eubacteriales</taxon>
        <taxon>Clostridiaceae</taxon>
        <taxon>Clostridium</taxon>
    </lineage>
</organism>
<keyword evidence="4" id="KW-0597">Phosphoprotein</keyword>
<dbReference type="InterPro" id="IPR036068">
    <property type="entry name" value="Nicotinate_pribotase-like_C"/>
</dbReference>
<dbReference type="UniPathway" id="UPA00253">
    <property type="reaction ID" value="UER00457"/>
</dbReference>
<feature type="domain" description="Nicotinate phosphoribosyltransferase N-terminal" evidence="11">
    <location>
        <begin position="17"/>
        <end position="141"/>
    </location>
</feature>
<dbReference type="GO" id="GO:0004516">
    <property type="term" value="F:nicotinate phosphoribosyltransferase activity"/>
    <property type="evidence" value="ECO:0007669"/>
    <property type="project" value="UniProtKB-UniRule"/>
</dbReference>
<evidence type="ECO:0000259" key="11">
    <source>
        <dbReference type="Pfam" id="PF17767"/>
    </source>
</evidence>
<dbReference type="NCBIfam" id="TIGR01513">
    <property type="entry name" value="NAPRTase_put"/>
    <property type="match status" value="1"/>
</dbReference>
<evidence type="ECO:0000256" key="4">
    <source>
        <dbReference type="ARBA" id="ARBA00022553"/>
    </source>
</evidence>
<dbReference type="GO" id="GO:0034355">
    <property type="term" value="P:NAD+ biosynthetic process via the salvage pathway"/>
    <property type="evidence" value="ECO:0007669"/>
    <property type="project" value="UniProtKB-ARBA"/>
</dbReference>
<dbReference type="InterPro" id="IPR041619">
    <property type="entry name" value="NAPRTase_C"/>
</dbReference>
<dbReference type="Gene3D" id="3.20.20.70">
    <property type="entry name" value="Aldolase class I"/>
    <property type="match status" value="1"/>
</dbReference>
<evidence type="ECO:0000256" key="9">
    <source>
        <dbReference type="RuleBase" id="RU365100"/>
    </source>
</evidence>
<dbReference type="GO" id="GO:0005829">
    <property type="term" value="C:cytosol"/>
    <property type="evidence" value="ECO:0007669"/>
    <property type="project" value="TreeGrafter"/>
</dbReference>
<dbReference type="InterPro" id="IPR006405">
    <property type="entry name" value="Nic_PRibTrfase_pncB"/>
</dbReference>
<evidence type="ECO:0000256" key="1">
    <source>
        <dbReference type="ARBA" id="ARBA00004952"/>
    </source>
</evidence>
<evidence type="ECO:0000256" key="3">
    <source>
        <dbReference type="ARBA" id="ARBA00013236"/>
    </source>
</evidence>
<keyword evidence="13" id="KW-0328">Glycosyltransferase</keyword>
<reference evidence="13" key="1">
    <citation type="submission" date="1998-11" db="EMBL/GenBank/DDBJ databases">
        <title>EngY gene cluster and pectate lyase activity of the Clostridium cellulovorans cellulosome.</title>
        <authorList>
            <person name="Tamaru Y."/>
            <person name="Doi R.H."/>
        </authorList>
    </citation>
    <scope>NUCLEOTIDE SEQUENCE</scope>
</reference>
<dbReference type="PIRSF" id="PIRSF000484">
    <property type="entry name" value="NAPRT"/>
    <property type="match status" value="1"/>
</dbReference>
<keyword evidence="6 9" id="KW-0662">Pyridine nucleotide biosynthesis</keyword>
<dbReference type="SUPFAM" id="SSF51690">
    <property type="entry name" value="Nicotinate/Quinolinate PRTase C-terminal domain-like"/>
    <property type="match status" value="1"/>
</dbReference>
<keyword evidence="7 9" id="KW-0808">Transferase</keyword>
<dbReference type="InterPro" id="IPR041525">
    <property type="entry name" value="N/Namide_PRibTrfase"/>
</dbReference>
<dbReference type="EC" id="6.3.4.21" evidence="3 9"/>
<keyword evidence="5 9" id="KW-0436">Ligase</keyword>
<dbReference type="NCBIfam" id="NF009131">
    <property type="entry name" value="PRK12484.1"/>
    <property type="match status" value="1"/>
</dbReference>